<dbReference type="Pfam" id="PF14111">
    <property type="entry name" value="DUF4283"/>
    <property type="match status" value="1"/>
</dbReference>
<dbReference type="InterPro" id="IPR025558">
    <property type="entry name" value="DUF4283"/>
</dbReference>
<keyword evidence="1" id="KW-0862">Zinc</keyword>
<dbReference type="Pfam" id="PF14392">
    <property type="entry name" value="zf-CCHC_4"/>
    <property type="match status" value="1"/>
</dbReference>
<protein>
    <recommendedName>
        <fullName evidence="2">CCHC-type domain-containing protein</fullName>
    </recommendedName>
</protein>
<comment type="caution">
    <text evidence="3">The sequence shown here is derived from an EMBL/GenBank/DDBJ whole genome shotgun (WGS) entry which is preliminary data.</text>
</comment>
<dbReference type="Gene3D" id="3.60.10.10">
    <property type="entry name" value="Endonuclease/exonuclease/phosphatase"/>
    <property type="match status" value="1"/>
</dbReference>
<gene>
    <name evidence="3" type="ORF">RJ639_003034</name>
</gene>
<evidence type="ECO:0000313" key="3">
    <source>
        <dbReference type="EMBL" id="KAK3018740.1"/>
    </source>
</evidence>
<dbReference type="InterPro" id="IPR001878">
    <property type="entry name" value="Znf_CCHC"/>
</dbReference>
<organism evidence="3 4">
    <name type="scientific">Escallonia herrerae</name>
    <dbReference type="NCBI Taxonomy" id="1293975"/>
    <lineage>
        <taxon>Eukaryota</taxon>
        <taxon>Viridiplantae</taxon>
        <taxon>Streptophyta</taxon>
        <taxon>Embryophyta</taxon>
        <taxon>Tracheophyta</taxon>
        <taxon>Spermatophyta</taxon>
        <taxon>Magnoliopsida</taxon>
        <taxon>eudicotyledons</taxon>
        <taxon>Gunneridae</taxon>
        <taxon>Pentapetalae</taxon>
        <taxon>asterids</taxon>
        <taxon>campanulids</taxon>
        <taxon>Escalloniales</taxon>
        <taxon>Escalloniaceae</taxon>
        <taxon>Escallonia</taxon>
    </lineage>
</organism>
<keyword evidence="1" id="KW-0863">Zinc-finger</keyword>
<dbReference type="PROSITE" id="PS50158">
    <property type="entry name" value="ZF_CCHC"/>
    <property type="match status" value="1"/>
</dbReference>
<dbReference type="PANTHER" id="PTHR33710">
    <property type="entry name" value="BNAC02G09200D PROTEIN"/>
    <property type="match status" value="1"/>
</dbReference>
<sequence>MDIIINQTQSLLCEDYLDLDADDSNAAKESALTLVAKVISPKKINAKLAYSILLKAWNPSKGMQVKHQEDNVFSISFNHEWDRKRILDARPWSIMSSHLVLRDWPANLTLDELEFHHSPFWIRIYGLPPNQMTKSNAERIGARIGELKDIDFTADGNFAWCKFLRIQVVLDIRQPIHTGFHRTKEASSTSWIHLRYERLPDFCFNCGRIGHVHKGCSQMPLSFPETKTNPYGPWLRADFSGSFPHIAEWNPQAMPKEQANQQHPDRRANIMLNTSASPEIQPEIAGGPEKYTRPTNMSVLAAAFEGPWTCIGDFNAVANQTEKKCGRPVANPSSGGICEFINQHHMIDLGFSGNPFTWSNNRPLSANIKERLDKAYANAAWCTLFPDASVTHLPGTASDHLPIVLKTHKPLYCGMKPFKFEAAWTRDPTSHYVVQSAWSQPHFGTPETILCRKVECTSKALRKWNRTHFGHIQSRIGQLMSILDKIQQSEPSVRNLEMEKNLKVELQEQLCREEWLWHQKSRLSWKSEGDLNTKFFHLSTVIRRRKNSIDFIKNLDGKWISDREEIVDDGSGYGYGRWKMVAVVGPGLWAGYVMFNRGEMVVCCRAYLLGMGKVMVRCGDDVGGCGAVVMNIGTLDIESR</sequence>
<evidence type="ECO:0000259" key="2">
    <source>
        <dbReference type="PROSITE" id="PS50158"/>
    </source>
</evidence>
<dbReference type="AlphaFoldDB" id="A0AA88W8R9"/>
<name>A0AA88W8R9_9ASTE</name>
<feature type="domain" description="CCHC-type" evidence="2">
    <location>
        <begin position="203"/>
        <end position="218"/>
    </location>
</feature>
<dbReference type="GO" id="GO:0003676">
    <property type="term" value="F:nucleic acid binding"/>
    <property type="evidence" value="ECO:0007669"/>
    <property type="project" value="InterPro"/>
</dbReference>
<proteinExistence type="predicted"/>
<reference evidence="3" key="1">
    <citation type="submission" date="2022-12" db="EMBL/GenBank/DDBJ databases">
        <title>Draft genome assemblies for two species of Escallonia (Escalloniales).</title>
        <authorList>
            <person name="Chanderbali A."/>
            <person name="Dervinis C."/>
            <person name="Anghel I."/>
            <person name="Soltis D."/>
            <person name="Soltis P."/>
            <person name="Zapata F."/>
        </authorList>
    </citation>
    <scope>NUCLEOTIDE SEQUENCE</scope>
    <source>
        <strain evidence="3">UCBG64.0493</strain>
        <tissue evidence="3">Leaf</tissue>
    </source>
</reference>
<dbReference type="PANTHER" id="PTHR33710:SF77">
    <property type="entry name" value="DNASE I-LIKE SUPERFAMILY PROTEIN"/>
    <property type="match status" value="1"/>
</dbReference>
<keyword evidence="4" id="KW-1185">Reference proteome</keyword>
<dbReference type="SUPFAM" id="SSF56219">
    <property type="entry name" value="DNase I-like"/>
    <property type="match status" value="1"/>
</dbReference>
<dbReference type="EMBL" id="JAVXUP010000920">
    <property type="protein sequence ID" value="KAK3018740.1"/>
    <property type="molecule type" value="Genomic_DNA"/>
</dbReference>
<dbReference type="InterPro" id="IPR036691">
    <property type="entry name" value="Endo/exonu/phosph_ase_sf"/>
</dbReference>
<evidence type="ECO:0000256" key="1">
    <source>
        <dbReference type="PROSITE-ProRule" id="PRU00047"/>
    </source>
</evidence>
<dbReference type="InterPro" id="IPR025836">
    <property type="entry name" value="Zn_knuckle_CX2CX4HX4C"/>
</dbReference>
<accession>A0AA88W8R9</accession>
<dbReference type="GO" id="GO:0008270">
    <property type="term" value="F:zinc ion binding"/>
    <property type="evidence" value="ECO:0007669"/>
    <property type="project" value="UniProtKB-KW"/>
</dbReference>
<dbReference type="Proteomes" id="UP001188597">
    <property type="component" value="Unassembled WGS sequence"/>
</dbReference>
<evidence type="ECO:0000313" key="4">
    <source>
        <dbReference type="Proteomes" id="UP001188597"/>
    </source>
</evidence>
<keyword evidence="1" id="KW-0479">Metal-binding</keyword>